<evidence type="ECO:0000313" key="8">
    <source>
        <dbReference type="Proteomes" id="UP000199707"/>
    </source>
</evidence>
<dbReference type="PANTHER" id="PTHR48083:SF19">
    <property type="entry name" value="FLAVIN-DEPENDENT MONOOXYGENASE, OXYGENASE SUBUNIT HSAA"/>
    <property type="match status" value="1"/>
</dbReference>
<evidence type="ECO:0000259" key="5">
    <source>
        <dbReference type="Pfam" id="PF02771"/>
    </source>
</evidence>
<dbReference type="InterPro" id="IPR036250">
    <property type="entry name" value="AcylCo_DH-like_C"/>
</dbReference>
<dbReference type="STRING" id="1502745.SAMN02799620_01615"/>
<dbReference type="GO" id="GO:0033539">
    <property type="term" value="P:fatty acid beta-oxidation using acyl-CoA dehydrogenase"/>
    <property type="evidence" value="ECO:0007669"/>
    <property type="project" value="TreeGrafter"/>
</dbReference>
<dbReference type="PANTHER" id="PTHR48083">
    <property type="entry name" value="MEDIUM-CHAIN SPECIFIC ACYL-COA DEHYDROGENASE, MITOCHONDRIAL-RELATED"/>
    <property type="match status" value="1"/>
</dbReference>
<keyword evidence="1" id="KW-0285">Flavoprotein</keyword>
<evidence type="ECO:0000256" key="4">
    <source>
        <dbReference type="ARBA" id="ARBA00049661"/>
    </source>
</evidence>
<dbReference type="Gene3D" id="2.40.110.10">
    <property type="entry name" value="Butyryl-CoA Dehydrogenase, subunit A, domain 2"/>
    <property type="match status" value="1"/>
</dbReference>
<dbReference type="Gene3D" id="1.20.140.10">
    <property type="entry name" value="Butyryl-CoA Dehydrogenase, subunit A, domain 3"/>
    <property type="match status" value="1"/>
</dbReference>
<dbReference type="InterPro" id="IPR009100">
    <property type="entry name" value="AcylCoA_DH/oxidase_NM_dom_sf"/>
</dbReference>
<keyword evidence="3" id="KW-0560">Oxidoreductase</keyword>
<dbReference type="InterPro" id="IPR013786">
    <property type="entry name" value="AcylCoA_DH/ox_N"/>
</dbReference>
<feature type="domain" description="Acyl-CoA dehydrogenase C-terminal" evidence="6">
    <location>
        <begin position="231"/>
        <end position="362"/>
    </location>
</feature>
<evidence type="ECO:0000259" key="6">
    <source>
        <dbReference type="Pfam" id="PF08028"/>
    </source>
</evidence>
<keyword evidence="2" id="KW-0274">FAD</keyword>
<organism evidence="7 8">
    <name type="scientific">Mycolicibacterium fluoranthenivorans</name>
    <dbReference type="NCBI Taxonomy" id="258505"/>
    <lineage>
        <taxon>Bacteria</taxon>
        <taxon>Bacillati</taxon>
        <taxon>Actinomycetota</taxon>
        <taxon>Actinomycetes</taxon>
        <taxon>Mycobacteriales</taxon>
        <taxon>Mycobacteriaceae</taxon>
        <taxon>Mycolicibacterium</taxon>
    </lineage>
</organism>
<dbReference type="InterPro" id="IPR046373">
    <property type="entry name" value="Acyl-CoA_Oxase/DH_mid-dom_sf"/>
</dbReference>
<dbReference type="Gene3D" id="1.10.540.10">
    <property type="entry name" value="Acyl-CoA dehydrogenase/oxidase, N-terminal domain"/>
    <property type="match status" value="1"/>
</dbReference>
<dbReference type="GO" id="GO:0003995">
    <property type="term" value="F:acyl-CoA dehydrogenase activity"/>
    <property type="evidence" value="ECO:0007669"/>
    <property type="project" value="TreeGrafter"/>
</dbReference>
<gene>
    <name evidence="7" type="ORF">SAMN02799620_01615</name>
</gene>
<name>A0A1G4VV70_9MYCO</name>
<dbReference type="InterPro" id="IPR037069">
    <property type="entry name" value="AcylCoA_DH/ox_N_sf"/>
</dbReference>
<dbReference type="GO" id="GO:0050660">
    <property type="term" value="F:flavin adenine dinucleotide binding"/>
    <property type="evidence" value="ECO:0007669"/>
    <property type="project" value="InterPro"/>
</dbReference>
<evidence type="ECO:0000256" key="2">
    <source>
        <dbReference type="ARBA" id="ARBA00022827"/>
    </source>
</evidence>
<dbReference type="Pfam" id="PF08028">
    <property type="entry name" value="Acyl-CoA_dh_2"/>
    <property type="match status" value="1"/>
</dbReference>
<dbReference type="RefSeq" id="WP_090355404.1">
    <property type="nucleotide sequence ID" value="NZ_FMUB01000003.1"/>
</dbReference>
<protein>
    <submittedName>
        <fullName evidence="7">Acyl-CoA dehydrogenase</fullName>
    </submittedName>
</protein>
<dbReference type="InterPro" id="IPR013107">
    <property type="entry name" value="Acyl-CoA_DH_C"/>
</dbReference>
<dbReference type="GO" id="GO:0016712">
    <property type="term" value="F:oxidoreductase activity, acting on paired donors, with incorporation or reduction of molecular oxygen, reduced flavin or flavoprotein as one donor, and incorporation of one atom of oxygen"/>
    <property type="evidence" value="ECO:0007669"/>
    <property type="project" value="TreeGrafter"/>
</dbReference>
<dbReference type="GO" id="GO:0005737">
    <property type="term" value="C:cytoplasm"/>
    <property type="evidence" value="ECO:0007669"/>
    <property type="project" value="TreeGrafter"/>
</dbReference>
<accession>A0A1G4VV70</accession>
<dbReference type="Proteomes" id="UP000199707">
    <property type="component" value="Unassembled WGS sequence"/>
</dbReference>
<dbReference type="Pfam" id="PF02771">
    <property type="entry name" value="Acyl-CoA_dh_N"/>
    <property type="match status" value="1"/>
</dbReference>
<evidence type="ECO:0000313" key="7">
    <source>
        <dbReference type="EMBL" id="SCX11679.1"/>
    </source>
</evidence>
<dbReference type="PIRSF" id="PIRSF016578">
    <property type="entry name" value="HsaA"/>
    <property type="match status" value="1"/>
</dbReference>
<evidence type="ECO:0000256" key="3">
    <source>
        <dbReference type="ARBA" id="ARBA00023002"/>
    </source>
</evidence>
<dbReference type="InterPro" id="IPR050741">
    <property type="entry name" value="Acyl-CoA_dehydrogenase"/>
</dbReference>
<evidence type="ECO:0000256" key="1">
    <source>
        <dbReference type="ARBA" id="ARBA00022630"/>
    </source>
</evidence>
<reference evidence="8" key="1">
    <citation type="submission" date="2016-10" db="EMBL/GenBank/DDBJ databases">
        <authorList>
            <person name="Varghese N."/>
            <person name="Submissions S."/>
        </authorList>
    </citation>
    <scope>NUCLEOTIDE SEQUENCE [LARGE SCALE GENOMIC DNA]</scope>
    <source>
        <strain evidence="8">UNC267MFSha1.1M11</strain>
    </source>
</reference>
<proteinExistence type="inferred from homology"/>
<dbReference type="SUPFAM" id="SSF56645">
    <property type="entry name" value="Acyl-CoA dehydrogenase NM domain-like"/>
    <property type="match status" value="1"/>
</dbReference>
<dbReference type="SUPFAM" id="SSF47203">
    <property type="entry name" value="Acyl-CoA dehydrogenase C-terminal domain-like"/>
    <property type="match status" value="1"/>
</dbReference>
<sequence>MLTTQPEITGEFVTALAARADEAEALRRLPDATVEDLLASGFTDLLVPARYGGAQAPFPALLDPVRRLAHGCTSSAWTIGFFALHNWMLALFGEQAQEEAFGSRPFLAPAPLAPTGRGVAVDGGIRLTGRWSWSTGVMHGNWIIVAALCGPDDAVYPALTLLPMSEVTVEDVWHTDGMRATGSNDAIVTDTFVPAHRLVKVTDIYAGTAPGAGLHDAATYRWPMVPALALLASMPALGSAERVTEIYAERLAERVLPYEGVTQKDKPIAQAHLAGAQVRLRALRGLLADTVGEIESIVETGDAVEKPVRAQARLAAAHIVTESRAVIAELLGAGGASIHFLSNPLQRFKRDVDVLAGHVVFDYDTSRELAGALSLGLKIPRTSMV</sequence>
<comment type="similarity">
    <text evidence="4">Belongs to the HpaH/HsaA monooxygenase family.</text>
</comment>
<dbReference type="EMBL" id="FMUB01000003">
    <property type="protein sequence ID" value="SCX11679.1"/>
    <property type="molecule type" value="Genomic_DNA"/>
</dbReference>
<feature type="domain" description="Acyl-CoA dehydrogenase/oxidase N-terminal" evidence="5">
    <location>
        <begin position="15"/>
        <end position="101"/>
    </location>
</feature>
<dbReference type="AlphaFoldDB" id="A0A1G4VV70"/>